<protein>
    <submittedName>
        <fullName evidence="1">Uncharacterized protein</fullName>
    </submittedName>
</protein>
<accession>A0A8D9UH81</accession>
<dbReference type="EMBL" id="BK014723">
    <property type="protein sequence ID" value="DAD55348.1"/>
    <property type="molecule type" value="Genomic_DNA"/>
</dbReference>
<sequence length="61" mass="6435">MADISIEELGPGVIPEVTKPDGERYRYSIPTWPPGDGGPGYRGHELEIDVFYGGGGGDAEG</sequence>
<proteinExistence type="predicted"/>
<name>A0A8D9UH81_9CAUD</name>
<organism evidence="1">
    <name type="scientific">Podoviridae sp. ct5O42</name>
    <dbReference type="NCBI Taxonomy" id="2826084"/>
    <lineage>
        <taxon>Viruses</taxon>
        <taxon>Duplodnaviria</taxon>
        <taxon>Heunggongvirae</taxon>
        <taxon>Uroviricota</taxon>
        <taxon>Caudoviricetes</taxon>
    </lineage>
</organism>
<reference evidence="1" key="1">
    <citation type="journal article" date="2021" name="Proc. Natl. Acad. Sci. U.S.A.">
        <title>A Catalog of Tens of Thousands of Viruses from Human Metagenomes Reveals Hidden Associations with Chronic Diseases.</title>
        <authorList>
            <person name="Tisza M.J."/>
            <person name="Buck C.B."/>
        </authorList>
    </citation>
    <scope>NUCLEOTIDE SEQUENCE</scope>
    <source>
        <strain evidence="1">Ct5O42</strain>
    </source>
</reference>
<evidence type="ECO:0000313" key="1">
    <source>
        <dbReference type="EMBL" id="DAD55348.1"/>
    </source>
</evidence>